<evidence type="ECO:0000256" key="3">
    <source>
        <dbReference type="ARBA" id="ARBA00022840"/>
    </source>
</evidence>
<evidence type="ECO:0000256" key="2">
    <source>
        <dbReference type="ARBA" id="ARBA00022801"/>
    </source>
</evidence>
<comment type="caution">
    <text evidence="5">The sequence shown here is derived from an EMBL/GenBank/DDBJ whole genome shotgun (WGS) entry which is preliminary data.</text>
</comment>
<feature type="non-terminal residue" evidence="5">
    <location>
        <position position="224"/>
    </location>
</feature>
<dbReference type="PANTHER" id="PTHR43309:SF5">
    <property type="entry name" value="5-OXOPROLINASE SUBUNIT C"/>
    <property type="match status" value="1"/>
</dbReference>
<organism evidence="5">
    <name type="scientific">marine sediment metagenome</name>
    <dbReference type="NCBI Taxonomy" id="412755"/>
    <lineage>
        <taxon>unclassified sequences</taxon>
        <taxon>metagenomes</taxon>
        <taxon>ecological metagenomes</taxon>
    </lineage>
</organism>
<reference evidence="5" key="1">
    <citation type="journal article" date="2014" name="Front. Microbiol.">
        <title>High frequency of phylogenetically diverse reductive dehalogenase-homologous genes in deep subseafloor sedimentary metagenomes.</title>
        <authorList>
            <person name="Kawai M."/>
            <person name="Futagami T."/>
            <person name="Toyoda A."/>
            <person name="Takaki Y."/>
            <person name="Nishi S."/>
            <person name="Hori S."/>
            <person name="Arai W."/>
            <person name="Tsubouchi T."/>
            <person name="Morono Y."/>
            <person name="Uchiyama I."/>
            <person name="Ito T."/>
            <person name="Fujiyama A."/>
            <person name="Inagaki F."/>
            <person name="Takami H."/>
        </authorList>
    </citation>
    <scope>NUCLEOTIDE SEQUENCE</scope>
    <source>
        <strain evidence="5">Expedition CK06-06</strain>
    </source>
</reference>
<evidence type="ECO:0000259" key="4">
    <source>
        <dbReference type="SMART" id="SM00797"/>
    </source>
</evidence>
<dbReference type="SMART" id="SM00797">
    <property type="entry name" value="AHS2"/>
    <property type="match status" value="1"/>
</dbReference>
<dbReference type="InterPro" id="IPR052708">
    <property type="entry name" value="PxpC"/>
</dbReference>
<keyword evidence="2" id="KW-0378">Hydrolase</keyword>
<proteinExistence type="predicted"/>
<gene>
    <name evidence="5" type="ORF">S03H2_44102</name>
</gene>
<evidence type="ECO:0000256" key="1">
    <source>
        <dbReference type="ARBA" id="ARBA00022741"/>
    </source>
</evidence>
<dbReference type="PANTHER" id="PTHR43309">
    <property type="entry name" value="5-OXOPROLINASE SUBUNIT C"/>
    <property type="match status" value="1"/>
</dbReference>
<accession>X1J0V1</accession>
<keyword evidence="3" id="KW-0067">ATP-binding</keyword>
<dbReference type="EMBL" id="BARU01027551">
    <property type="protein sequence ID" value="GAH75130.1"/>
    <property type="molecule type" value="Genomic_DNA"/>
</dbReference>
<dbReference type="GO" id="GO:0016787">
    <property type="term" value="F:hydrolase activity"/>
    <property type="evidence" value="ECO:0007669"/>
    <property type="project" value="UniProtKB-KW"/>
</dbReference>
<keyword evidence="1" id="KW-0547">Nucleotide-binding</keyword>
<evidence type="ECO:0000313" key="5">
    <source>
        <dbReference type="EMBL" id="GAH75130.1"/>
    </source>
</evidence>
<name>X1J0V1_9ZZZZ</name>
<dbReference type="Gene3D" id="2.40.100.10">
    <property type="entry name" value="Cyclophilin-like"/>
    <property type="match status" value="1"/>
</dbReference>
<feature type="domain" description="Carboxyltransferase" evidence="4">
    <location>
        <begin position="29"/>
        <end position="224"/>
    </location>
</feature>
<dbReference type="InterPro" id="IPR029000">
    <property type="entry name" value="Cyclophilin-like_dom_sf"/>
</dbReference>
<protein>
    <recommendedName>
        <fullName evidence="4">Carboxyltransferase domain-containing protein</fullName>
    </recommendedName>
</protein>
<dbReference type="InterPro" id="IPR003778">
    <property type="entry name" value="CT_A_B"/>
</dbReference>
<sequence length="224" mass="24768">MESIREVFEVLWPGPLATIQDLGRFGYQQYGVPVSGAMDGLALRIANRLLDNDEYAAGLECTLLGPKLKFLNDTLIAITGGDLAPLLNNHPLPMWEVVQVQKGDILSWRGMRNGCRAYLSIAGGIDVPVVLGSRSTYLRSRIGGLEGRALRTGDVLKSVPVSSEKLEHLIGRKVPKELIPEYKSFEEIRVILGPQSDHFPEESIATFLNSEYAITPESDRMGYR</sequence>
<dbReference type="GO" id="GO:0005524">
    <property type="term" value="F:ATP binding"/>
    <property type="evidence" value="ECO:0007669"/>
    <property type="project" value="UniProtKB-KW"/>
</dbReference>
<dbReference type="AlphaFoldDB" id="X1J0V1"/>
<dbReference type="Pfam" id="PF02626">
    <property type="entry name" value="CT_A_B"/>
    <property type="match status" value="1"/>
</dbReference>